<sequence>MVVDRDAFLEENMQKLYREKGWNQEQQTEYERNLYKQYHLESAHRRVSVEELDKAGVPSVYRDRCAIYTIRLNKCRDAHYSAPWACEEEKVRLERCYFKQHLRTVKRSHRLYHQEEKLKLVQEELEKARKQAPRY</sequence>
<reference evidence="1 2" key="1">
    <citation type="submission" date="2024-03" db="EMBL/GenBank/DDBJ databases">
        <title>The Acrasis kona genome and developmental transcriptomes reveal deep origins of eukaryotic multicellular pathways.</title>
        <authorList>
            <person name="Sheikh S."/>
            <person name="Fu C.-J."/>
            <person name="Brown M.W."/>
            <person name="Baldauf S.L."/>
        </authorList>
    </citation>
    <scope>NUCLEOTIDE SEQUENCE [LARGE SCALE GENOMIC DNA]</scope>
    <source>
        <strain evidence="1 2">ATCC MYA-3509</strain>
    </source>
</reference>
<gene>
    <name evidence="1" type="ORF">AKO1_010076</name>
</gene>
<accession>A0AAW2ZS53</accession>
<dbReference type="GO" id="GO:0005739">
    <property type="term" value="C:mitochondrion"/>
    <property type="evidence" value="ECO:0007669"/>
    <property type="project" value="InterPro"/>
</dbReference>
<organism evidence="1 2">
    <name type="scientific">Acrasis kona</name>
    <dbReference type="NCBI Taxonomy" id="1008807"/>
    <lineage>
        <taxon>Eukaryota</taxon>
        <taxon>Discoba</taxon>
        <taxon>Heterolobosea</taxon>
        <taxon>Tetramitia</taxon>
        <taxon>Eutetramitia</taxon>
        <taxon>Acrasidae</taxon>
        <taxon>Acrasis</taxon>
    </lineage>
</organism>
<evidence type="ECO:0000313" key="1">
    <source>
        <dbReference type="EMBL" id="KAL0491937.1"/>
    </source>
</evidence>
<protein>
    <submittedName>
        <fullName evidence="1">NADH dehydrogenase [ubiquinone] 1 beta subcomplex subunit 7</fullName>
    </submittedName>
</protein>
<dbReference type="InterPro" id="IPR008698">
    <property type="entry name" value="NDUB7"/>
</dbReference>
<dbReference type="AlphaFoldDB" id="A0AAW2ZS53"/>
<keyword evidence="2" id="KW-1185">Reference proteome</keyword>
<comment type="caution">
    <text evidence="1">The sequence shown here is derived from an EMBL/GenBank/DDBJ whole genome shotgun (WGS) entry which is preliminary data.</text>
</comment>
<name>A0AAW2ZS53_9EUKA</name>
<dbReference type="Pfam" id="PF05676">
    <property type="entry name" value="NDUF_B7"/>
    <property type="match status" value="1"/>
</dbReference>
<dbReference type="Proteomes" id="UP001431209">
    <property type="component" value="Unassembled WGS sequence"/>
</dbReference>
<proteinExistence type="predicted"/>
<evidence type="ECO:0000313" key="2">
    <source>
        <dbReference type="Proteomes" id="UP001431209"/>
    </source>
</evidence>
<dbReference type="EMBL" id="JAOPGA020001890">
    <property type="protein sequence ID" value="KAL0491937.1"/>
    <property type="molecule type" value="Genomic_DNA"/>
</dbReference>